<reference evidence="2 3" key="1">
    <citation type="submission" date="2015-02" db="EMBL/GenBank/DDBJ databases">
        <title>Improved understanding of the partial-nitritation anammox process through 23 genomes representing the majority of the microbial community.</title>
        <authorList>
            <person name="Speth D.R."/>
            <person name="In T Zandt M."/>
            <person name="Guerrero Cruz S."/>
            <person name="Jetten M.S."/>
            <person name="Dutilh B.E."/>
        </authorList>
    </citation>
    <scope>NUCLEOTIDE SEQUENCE [LARGE SCALE GENOMIC DNA]</scope>
    <source>
        <strain evidence="2">OLB20</strain>
    </source>
</reference>
<sequence>MQSQPSAVTRTQPVQQQETAMNQADERLKQPMIPPNRKPNIIAGVVVDKSDKPIPHATIEIKDQREHLLRKQTTTANGTFSLNTPLDNGTYHIDVVADGFKFGRFELILSGTALPNYKFRAK</sequence>
<dbReference type="InterPro" id="IPR008969">
    <property type="entry name" value="CarboxyPept-like_regulatory"/>
</dbReference>
<feature type="region of interest" description="Disordered" evidence="1">
    <location>
        <begin position="1"/>
        <end position="39"/>
    </location>
</feature>
<comment type="caution">
    <text evidence="2">The sequence shown here is derived from an EMBL/GenBank/DDBJ whole genome shotgun (WGS) entry which is preliminary data.</text>
</comment>
<evidence type="ECO:0008006" key="4">
    <source>
        <dbReference type="Google" id="ProtNLM"/>
    </source>
</evidence>
<dbReference type="Pfam" id="PF13620">
    <property type="entry name" value="CarboxypepD_reg"/>
    <property type="match status" value="1"/>
</dbReference>
<dbReference type="AlphaFoldDB" id="A0A136LX39"/>
<evidence type="ECO:0000256" key="1">
    <source>
        <dbReference type="SAM" id="MobiDB-lite"/>
    </source>
</evidence>
<evidence type="ECO:0000313" key="2">
    <source>
        <dbReference type="EMBL" id="KXK26215.1"/>
    </source>
</evidence>
<evidence type="ECO:0000313" key="3">
    <source>
        <dbReference type="Proteomes" id="UP000070457"/>
    </source>
</evidence>
<dbReference type="STRING" id="1617426.TR69_WS6001001210"/>
<name>A0A136LX39_9BACT</name>
<dbReference type="EMBL" id="JYNZ01000004">
    <property type="protein sequence ID" value="KXK26215.1"/>
    <property type="molecule type" value="Genomic_DNA"/>
</dbReference>
<dbReference type="Gene3D" id="2.60.40.1120">
    <property type="entry name" value="Carboxypeptidase-like, regulatory domain"/>
    <property type="match status" value="1"/>
</dbReference>
<dbReference type="Proteomes" id="UP000070457">
    <property type="component" value="Unassembled WGS sequence"/>
</dbReference>
<dbReference type="SUPFAM" id="SSF49464">
    <property type="entry name" value="Carboxypeptidase regulatory domain-like"/>
    <property type="match status" value="1"/>
</dbReference>
<organism evidence="2 3">
    <name type="scientific">candidate division WS6 bacterium OLB20</name>
    <dbReference type="NCBI Taxonomy" id="1617426"/>
    <lineage>
        <taxon>Bacteria</taxon>
        <taxon>Candidatus Dojkabacteria</taxon>
    </lineage>
</organism>
<proteinExistence type="predicted"/>
<protein>
    <recommendedName>
        <fullName evidence="4">Carboxypeptidase regulatory-like domain-containing protein</fullName>
    </recommendedName>
</protein>
<accession>A0A136LX39</accession>
<feature type="compositionally biased region" description="Polar residues" evidence="1">
    <location>
        <begin position="1"/>
        <end position="22"/>
    </location>
</feature>
<gene>
    <name evidence="2" type="ORF">TR69_WS6001001210</name>
</gene>